<feature type="compositionally biased region" description="Basic and acidic residues" evidence="3">
    <location>
        <begin position="174"/>
        <end position="192"/>
    </location>
</feature>
<dbReference type="InterPro" id="IPR007728">
    <property type="entry name" value="Pre-SET_dom"/>
</dbReference>
<dbReference type="Pfam" id="PF05033">
    <property type="entry name" value="Pre-SET"/>
    <property type="match status" value="1"/>
</dbReference>
<comment type="caution">
    <text evidence="5">The sequence shown here is derived from an EMBL/GenBank/DDBJ whole genome shotgun (WGS) entry which is preliminary data.</text>
</comment>
<evidence type="ECO:0000256" key="1">
    <source>
        <dbReference type="ARBA" id="ARBA00004286"/>
    </source>
</evidence>
<feature type="compositionally biased region" description="Basic and acidic residues" evidence="3">
    <location>
        <begin position="210"/>
        <end position="220"/>
    </location>
</feature>
<dbReference type="GO" id="GO:0005694">
    <property type="term" value="C:chromosome"/>
    <property type="evidence" value="ECO:0007669"/>
    <property type="project" value="UniProtKB-SubCell"/>
</dbReference>
<feature type="region of interest" description="Disordered" evidence="3">
    <location>
        <begin position="550"/>
        <end position="588"/>
    </location>
</feature>
<feature type="compositionally biased region" description="Polar residues" evidence="3">
    <location>
        <begin position="714"/>
        <end position="728"/>
    </location>
</feature>
<feature type="region of interest" description="Disordered" evidence="3">
    <location>
        <begin position="712"/>
        <end position="744"/>
    </location>
</feature>
<organism evidence="5 6">
    <name type="scientific">Riccia fluitans</name>
    <dbReference type="NCBI Taxonomy" id="41844"/>
    <lineage>
        <taxon>Eukaryota</taxon>
        <taxon>Viridiplantae</taxon>
        <taxon>Streptophyta</taxon>
        <taxon>Embryophyta</taxon>
        <taxon>Marchantiophyta</taxon>
        <taxon>Marchantiopsida</taxon>
        <taxon>Marchantiidae</taxon>
        <taxon>Marchantiales</taxon>
        <taxon>Ricciaceae</taxon>
        <taxon>Riccia</taxon>
    </lineage>
</organism>
<feature type="compositionally biased region" description="Low complexity" evidence="3">
    <location>
        <begin position="640"/>
        <end position="650"/>
    </location>
</feature>
<dbReference type="EMBL" id="JBHFFA010000003">
    <property type="protein sequence ID" value="KAL2634808.1"/>
    <property type="molecule type" value="Genomic_DNA"/>
</dbReference>
<evidence type="ECO:0000259" key="4">
    <source>
        <dbReference type="PROSITE" id="PS50280"/>
    </source>
</evidence>
<feature type="compositionally biased region" description="Low complexity" evidence="3">
    <location>
        <begin position="154"/>
        <end position="168"/>
    </location>
</feature>
<dbReference type="PROSITE" id="PS51580">
    <property type="entry name" value="SAM_MT43_3"/>
    <property type="match status" value="1"/>
</dbReference>
<feature type="compositionally biased region" description="Low complexity" evidence="3">
    <location>
        <begin position="193"/>
        <end position="206"/>
    </location>
</feature>
<name>A0ABD1YWB6_9MARC</name>
<dbReference type="SMART" id="SM00317">
    <property type="entry name" value="SET"/>
    <property type="match status" value="1"/>
</dbReference>
<evidence type="ECO:0000256" key="2">
    <source>
        <dbReference type="ARBA" id="ARBA00022454"/>
    </source>
</evidence>
<dbReference type="Gene3D" id="1.10.8.850">
    <property type="entry name" value="Histone-lysine N methyltransferase , C-terminal domain-like"/>
    <property type="match status" value="1"/>
</dbReference>
<sequence length="1085" mass="119227">MAHNTTKGRKVCCPTGRAGQLQKTLIVSRGVFHWETLSKLLRALPFGQLAPPINCRIPWLRNHPDYFLDRVIVTGAEPMDSSSAGMSSRTPNKREAKAYEAMEVLGLNRGFIKPILKELLKVYANEWQYIEAENYRLLADQAFEKQESIVKQESSPSPRRTRASTSATDRGKKKIEYGDTRSAERHLPRDVAKPAAAADAVSKPLLPAKVKVEKDADRTPETLPRTPVPERVESRSARDNPVPVRANGALAPVVENRSAGKDTGALRSNGARLRRPSAASPVKIDAQTLQETLRQVTSTNTEVSSFSENAVVSNGTQAEVSLPEGKTNSLASGHDKAKDNQEKVPVICGQVTQVGVPDTRIIGAIENSNAKEPSVSDKGIAKTSGPEFVPVGQPRSANVVNEDPQWQAPVKEGSDVLLLLADNYSEDEDEPNVARIAAPGSAVKRQDDSLLAEARGPHTVVKPLTEERQEHPTVSTEIMKADEELPEVVFSVEEDMEQLNFPENDAGPDSEVRIAERIRPNFLIKKEVPMSADGGANVISSLVAHELENTSPTAKRDLSDSQETSHPKRVKYDTEPDVSSNPANDSVKLRQVNPDSFCILEEIEICATSVGGKRGNLATSANPSPFPLMGTNRRKLILSESPSPETSPFSNRLVTNGLSDRTTGGRDASLAPKTLYADRTSEPVIPDRRPTSSENMHTASVSSAVISVRRNGVLPSTSSNGNGTSAPVANNIRDPEDLDDEQQRGRKIVAHSPSDISRGTEKVPIPYVNEYNTDTISASFKYIPVNTVFQDAYISFSLARVGEDDSCGDCYGDCLQATFPCACTRETGGVFAYTEDGCLKEEFLRYEVDSSQSEDLKAKLVSFCQSGWHCPIERSKNSAETENCKGHLSRKFIKECWHKCGCSMDCGNRVVQRGITHRLQIFFSPEGKGWGLRTLEQLPAGAFVCEYVGEILTNVEQEERNNSHKADPTITHTYPILLDGDWCSEKGLKDEEALCLDATYFGNAARFINHRCMDSNLIDVPVTIESPDRHYYHVAFFTSRAVKAMEELTWDYKIDFDDDEHPIEAFQCLCQSHSECGLERNLSGG</sequence>
<dbReference type="Pfam" id="PF10440">
    <property type="entry name" value="WIYLD"/>
    <property type="match status" value="1"/>
</dbReference>
<proteinExistence type="predicted"/>
<dbReference type="CDD" id="cd10538">
    <property type="entry name" value="SET_SETDB-like"/>
    <property type="match status" value="1"/>
</dbReference>
<dbReference type="PANTHER" id="PTHR46450:SF24">
    <property type="entry name" value="HISTONE-LYSINE N-METHYLTRANSFERASE SUVR4"/>
    <property type="match status" value="1"/>
</dbReference>
<keyword evidence="6" id="KW-1185">Reference proteome</keyword>
<dbReference type="AlphaFoldDB" id="A0ABD1YWB6"/>
<dbReference type="InterPro" id="IPR018848">
    <property type="entry name" value="WIYLD_domain"/>
</dbReference>
<feature type="compositionally biased region" description="Polar residues" evidence="3">
    <location>
        <begin position="652"/>
        <end position="662"/>
    </location>
</feature>
<evidence type="ECO:0000313" key="5">
    <source>
        <dbReference type="EMBL" id="KAL2634808.1"/>
    </source>
</evidence>
<evidence type="ECO:0000313" key="6">
    <source>
        <dbReference type="Proteomes" id="UP001605036"/>
    </source>
</evidence>
<dbReference type="SMART" id="SM00468">
    <property type="entry name" value="PreSET"/>
    <property type="match status" value="1"/>
</dbReference>
<dbReference type="SUPFAM" id="SSF82199">
    <property type="entry name" value="SET domain"/>
    <property type="match status" value="1"/>
</dbReference>
<accession>A0ABD1YWB6</accession>
<dbReference type="InterPro" id="IPR046341">
    <property type="entry name" value="SET_dom_sf"/>
</dbReference>
<feature type="compositionally biased region" description="Basic and acidic residues" evidence="3">
    <location>
        <begin position="554"/>
        <end position="574"/>
    </location>
</feature>
<feature type="region of interest" description="Disordered" evidence="3">
    <location>
        <begin position="640"/>
        <end position="671"/>
    </location>
</feature>
<evidence type="ECO:0000256" key="3">
    <source>
        <dbReference type="SAM" id="MobiDB-lite"/>
    </source>
</evidence>
<protein>
    <recommendedName>
        <fullName evidence="4">SET domain-containing protein</fullName>
    </recommendedName>
</protein>
<feature type="region of interest" description="Disordered" evidence="3">
    <location>
        <begin position="148"/>
        <end position="281"/>
    </location>
</feature>
<feature type="region of interest" description="Disordered" evidence="3">
    <location>
        <begin position="314"/>
        <end position="338"/>
    </location>
</feature>
<feature type="compositionally biased region" description="Basic and acidic residues" evidence="3">
    <location>
        <begin position="228"/>
        <end position="238"/>
    </location>
</feature>
<dbReference type="InterPro" id="IPR043017">
    <property type="entry name" value="WIYLD_dom_sf"/>
</dbReference>
<gene>
    <name evidence="5" type="ORF">R1flu_006287</name>
</gene>
<reference evidence="5 6" key="1">
    <citation type="submission" date="2024-09" db="EMBL/GenBank/DDBJ databases">
        <title>Chromosome-scale assembly of Riccia fluitans.</title>
        <authorList>
            <person name="Paukszto L."/>
            <person name="Sawicki J."/>
            <person name="Karawczyk K."/>
            <person name="Piernik-Szablinska J."/>
            <person name="Szczecinska M."/>
            <person name="Mazdziarz M."/>
        </authorList>
    </citation>
    <scope>NUCLEOTIDE SEQUENCE [LARGE SCALE GENOMIC DNA]</scope>
    <source>
        <strain evidence="5">Rf_01</strain>
        <tissue evidence="5">Aerial parts of the thallus</tissue>
    </source>
</reference>
<dbReference type="InterPro" id="IPR025776">
    <property type="entry name" value="SUVR4/1/2"/>
</dbReference>
<comment type="subcellular location">
    <subcellularLocation>
        <location evidence="1">Chromosome</location>
    </subcellularLocation>
</comment>
<dbReference type="PROSITE" id="PS50280">
    <property type="entry name" value="SET"/>
    <property type="match status" value="1"/>
</dbReference>
<dbReference type="Proteomes" id="UP001605036">
    <property type="component" value="Unassembled WGS sequence"/>
</dbReference>
<dbReference type="Gene3D" id="2.170.270.10">
    <property type="entry name" value="SET domain"/>
    <property type="match status" value="1"/>
</dbReference>
<dbReference type="PANTHER" id="PTHR46450">
    <property type="entry name" value="INACTIVE HISTONE-LYSINE N-METHYLTRANSFERASE SUVR1-RELATED"/>
    <property type="match status" value="1"/>
</dbReference>
<dbReference type="InterPro" id="IPR001214">
    <property type="entry name" value="SET_dom"/>
</dbReference>
<dbReference type="Pfam" id="PF00856">
    <property type="entry name" value="SET"/>
    <property type="match status" value="1"/>
</dbReference>
<keyword evidence="2" id="KW-0158">Chromosome</keyword>
<feature type="domain" description="SET" evidence="4">
    <location>
        <begin position="917"/>
        <end position="1053"/>
    </location>
</feature>